<feature type="transmembrane region" description="Helical" evidence="1">
    <location>
        <begin position="12"/>
        <end position="33"/>
    </location>
</feature>
<dbReference type="Proteomes" id="UP000321274">
    <property type="component" value="Unassembled WGS sequence"/>
</dbReference>
<gene>
    <name evidence="2" type="ORF">AJO04nite_11750</name>
</gene>
<organism evidence="2 3">
    <name type="scientific">Acinetobacter johnsonii</name>
    <dbReference type="NCBI Taxonomy" id="40214"/>
    <lineage>
        <taxon>Bacteria</taxon>
        <taxon>Pseudomonadati</taxon>
        <taxon>Pseudomonadota</taxon>
        <taxon>Gammaproteobacteria</taxon>
        <taxon>Moraxellales</taxon>
        <taxon>Moraxellaceae</taxon>
        <taxon>Acinetobacter</taxon>
    </lineage>
</organism>
<sequence length="236" mass="27073">MEHSKRVQFFKLHFLISFLCALLILYFINFIWYPAPLATEEGVGAIAIMIVVIDVIIGPMLTFLVYKDGKKSLKTDLSIIIFIQILAISYGLFSVVSSRPVWIAQNGSIFQLVRANAILPKDQEQAGKLYKKNGWWKPQWVSVNNHHPRYDYYSEQTLVPNLYTDLDTAVPRIQKYAQSLESLYTFNKANEVDRELKKFPLANSWMPLRTTGLGLVVFLDKKNGSVIGISNLRPWK</sequence>
<keyword evidence="1" id="KW-0812">Transmembrane</keyword>
<proteinExistence type="predicted"/>
<feature type="transmembrane region" description="Helical" evidence="1">
    <location>
        <begin position="45"/>
        <end position="65"/>
    </location>
</feature>
<dbReference type="RefSeq" id="WP_114836323.1">
    <property type="nucleotide sequence ID" value="NZ_BJUJ01000023.1"/>
</dbReference>
<dbReference type="EMBL" id="BJUJ01000023">
    <property type="protein sequence ID" value="GEK43917.1"/>
    <property type="molecule type" value="Genomic_DNA"/>
</dbReference>
<protein>
    <recommendedName>
        <fullName evidence="4">Type IV pilin accessory protein</fullName>
    </recommendedName>
</protein>
<evidence type="ECO:0000313" key="2">
    <source>
        <dbReference type="EMBL" id="GEK43917.1"/>
    </source>
</evidence>
<evidence type="ECO:0008006" key="4">
    <source>
        <dbReference type="Google" id="ProtNLM"/>
    </source>
</evidence>
<comment type="caution">
    <text evidence="2">The sequence shown here is derived from an EMBL/GenBank/DDBJ whole genome shotgun (WGS) entry which is preliminary data.</text>
</comment>
<evidence type="ECO:0000313" key="3">
    <source>
        <dbReference type="Proteomes" id="UP000321274"/>
    </source>
</evidence>
<name>A0AAV3WBI6_ACIJO</name>
<dbReference type="AlphaFoldDB" id="A0AAV3WBI6"/>
<evidence type="ECO:0000256" key="1">
    <source>
        <dbReference type="SAM" id="Phobius"/>
    </source>
</evidence>
<keyword evidence="1" id="KW-1133">Transmembrane helix</keyword>
<accession>A0AAV3WBI6</accession>
<dbReference type="InterPro" id="IPR047814">
    <property type="entry name" value="TfpX/TfpZ-like"/>
</dbReference>
<dbReference type="NCBIfam" id="NF041437">
    <property type="entry name" value="TfpZ"/>
    <property type="match status" value="1"/>
</dbReference>
<feature type="transmembrane region" description="Helical" evidence="1">
    <location>
        <begin position="77"/>
        <end position="96"/>
    </location>
</feature>
<reference evidence="2 3" key="1">
    <citation type="submission" date="2019-07" db="EMBL/GenBank/DDBJ databases">
        <title>Whole genome shotgun sequence of Acinetobacter johnsonii NBRC 102197.</title>
        <authorList>
            <person name="Hosoyama A."/>
            <person name="Uohara A."/>
            <person name="Ohji S."/>
            <person name="Ichikawa N."/>
        </authorList>
    </citation>
    <scope>NUCLEOTIDE SEQUENCE [LARGE SCALE GENOMIC DNA]</scope>
    <source>
        <strain evidence="2 3">NBRC 102197</strain>
    </source>
</reference>
<keyword evidence="1" id="KW-0472">Membrane</keyword>